<feature type="non-terminal residue" evidence="3">
    <location>
        <position position="1"/>
    </location>
</feature>
<evidence type="ECO:0000256" key="1">
    <source>
        <dbReference type="SAM" id="MobiDB-lite"/>
    </source>
</evidence>
<dbReference type="Pfam" id="PF12273">
    <property type="entry name" value="RCR"/>
    <property type="match status" value="1"/>
</dbReference>
<accession>A0A3E2H457</accession>
<evidence type="ECO:0000313" key="3">
    <source>
        <dbReference type="EMBL" id="RFU28186.1"/>
    </source>
</evidence>
<feature type="region of interest" description="Disordered" evidence="1">
    <location>
        <begin position="105"/>
        <end position="168"/>
    </location>
</feature>
<organism evidence="3 4">
    <name type="scientific">Scytalidium lignicola</name>
    <name type="common">Hyphomycete</name>
    <dbReference type="NCBI Taxonomy" id="5539"/>
    <lineage>
        <taxon>Eukaryota</taxon>
        <taxon>Fungi</taxon>
        <taxon>Dikarya</taxon>
        <taxon>Ascomycota</taxon>
        <taxon>Pezizomycotina</taxon>
        <taxon>Leotiomycetes</taxon>
        <taxon>Leotiomycetes incertae sedis</taxon>
        <taxon>Scytalidium</taxon>
    </lineage>
</organism>
<feature type="non-terminal residue" evidence="3">
    <location>
        <position position="168"/>
    </location>
</feature>
<gene>
    <name evidence="3" type="ORF">B7463_g8154</name>
</gene>
<dbReference type="EMBL" id="NCSJ02000172">
    <property type="protein sequence ID" value="RFU28186.1"/>
    <property type="molecule type" value="Genomic_DNA"/>
</dbReference>
<sequence>MAGIWPRQTFTDGEGNVYVYHDSFWWTKTGQIVRLAVFLGIFALIMGYLLGGYLHAKRRIAKGLAPLPYHRWMLSRQQRVQHDPNYQNPANYYYGPYQAEGQYQHNMHPMPPPLYDPNAPMPPSYQPPEGATKVDPSQRSQPTMRPAEASDSSPSYYAPPQGPPPAAH</sequence>
<feature type="transmembrane region" description="Helical" evidence="2">
    <location>
        <begin position="32"/>
        <end position="54"/>
    </location>
</feature>
<feature type="compositionally biased region" description="Pro residues" evidence="1">
    <location>
        <begin position="109"/>
        <end position="126"/>
    </location>
</feature>
<evidence type="ECO:0000313" key="4">
    <source>
        <dbReference type="Proteomes" id="UP000258309"/>
    </source>
</evidence>
<dbReference type="Proteomes" id="UP000258309">
    <property type="component" value="Unassembled WGS sequence"/>
</dbReference>
<evidence type="ECO:0000256" key="2">
    <source>
        <dbReference type="SAM" id="Phobius"/>
    </source>
</evidence>
<protein>
    <submittedName>
        <fullName evidence="3">Uncharacterized protein</fullName>
    </submittedName>
</protein>
<dbReference type="InterPro" id="IPR020999">
    <property type="entry name" value="Chitin_synth_reg_RCR"/>
</dbReference>
<proteinExistence type="predicted"/>
<reference evidence="3 4" key="1">
    <citation type="submission" date="2018-05" db="EMBL/GenBank/DDBJ databases">
        <title>Draft genome sequence of Scytalidium lignicola DSM 105466, a ubiquitous saprotrophic fungus.</title>
        <authorList>
            <person name="Buettner E."/>
            <person name="Gebauer A.M."/>
            <person name="Hofrichter M."/>
            <person name="Liers C."/>
            <person name="Kellner H."/>
        </authorList>
    </citation>
    <scope>NUCLEOTIDE SEQUENCE [LARGE SCALE GENOMIC DNA]</scope>
    <source>
        <strain evidence="3 4">DSM 105466</strain>
    </source>
</reference>
<dbReference type="OMA" id="VPQNHFT"/>
<name>A0A3E2H457_SCYLI</name>
<keyword evidence="2" id="KW-0472">Membrane</keyword>
<keyword evidence="4" id="KW-1185">Reference proteome</keyword>
<comment type="caution">
    <text evidence="3">The sequence shown here is derived from an EMBL/GenBank/DDBJ whole genome shotgun (WGS) entry which is preliminary data.</text>
</comment>
<dbReference type="OrthoDB" id="5400539at2759"/>
<feature type="compositionally biased region" description="Low complexity" evidence="1">
    <location>
        <begin position="146"/>
        <end position="159"/>
    </location>
</feature>
<keyword evidence="2" id="KW-1133">Transmembrane helix</keyword>
<dbReference type="AlphaFoldDB" id="A0A3E2H457"/>
<keyword evidence="2" id="KW-0812">Transmembrane</keyword>